<keyword evidence="7" id="KW-0812">Transmembrane</keyword>
<evidence type="ECO:0000256" key="14">
    <source>
        <dbReference type="ARBA" id="ARBA00023026"/>
    </source>
</evidence>
<dbReference type="PANTHER" id="PTHR45339">
    <property type="entry name" value="HYBRID SIGNAL TRANSDUCTION HISTIDINE KINASE J"/>
    <property type="match status" value="1"/>
</dbReference>
<dbReference type="Pfam" id="PF00072">
    <property type="entry name" value="Response_reg"/>
    <property type="match status" value="1"/>
</dbReference>
<dbReference type="InterPro" id="IPR004358">
    <property type="entry name" value="Sig_transdc_His_kin-like_C"/>
</dbReference>
<feature type="modified residue" description="4-aspartylphosphate" evidence="21">
    <location>
        <position position="715"/>
    </location>
</feature>
<evidence type="ECO:0000259" key="23">
    <source>
        <dbReference type="PROSITE" id="PS50109"/>
    </source>
</evidence>
<keyword evidence="8" id="KW-0732">Signal</keyword>
<keyword evidence="11" id="KW-0067">ATP-binding</keyword>
<dbReference type="PROSITE" id="PS50894">
    <property type="entry name" value="HPT"/>
    <property type="match status" value="1"/>
</dbReference>
<gene>
    <name evidence="28" type="ORF">HNP55_002288</name>
</gene>
<evidence type="ECO:0000256" key="16">
    <source>
        <dbReference type="ARBA" id="ARBA00058004"/>
    </source>
</evidence>
<evidence type="ECO:0000256" key="1">
    <source>
        <dbReference type="ARBA" id="ARBA00000085"/>
    </source>
</evidence>
<dbReference type="SMART" id="SM00387">
    <property type="entry name" value="HATPase_c"/>
    <property type="match status" value="1"/>
</dbReference>
<dbReference type="CDD" id="cd16922">
    <property type="entry name" value="HATPase_EvgS-ArcB-TorS-like"/>
    <property type="match status" value="1"/>
</dbReference>
<evidence type="ECO:0000256" key="18">
    <source>
        <dbReference type="ARBA" id="ARBA00068150"/>
    </source>
</evidence>
<feature type="modified residue" description="4-aspartylphosphate" evidence="21">
    <location>
        <position position="875"/>
    </location>
</feature>
<keyword evidence="10" id="KW-0418">Kinase</keyword>
<evidence type="ECO:0000256" key="2">
    <source>
        <dbReference type="ARBA" id="ARBA00004651"/>
    </source>
</evidence>
<evidence type="ECO:0000256" key="4">
    <source>
        <dbReference type="ARBA" id="ARBA00022475"/>
    </source>
</evidence>
<evidence type="ECO:0000256" key="7">
    <source>
        <dbReference type="ARBA" id="ARBA00022692"/>
    </source>
</evidence>
<dbReference type="GO" id="GO:0005524">
    <property type="term" value="F:ATP binding"/>
    <property type="evidence" value="ECO:0007669"/>
    <property type="project" value="UniProtKB-KW"/>
</dbReference>
<dbReference type="InterPro" id="IPR000014">
    <property type="entry name" value="PAS"/>
</dbReference>
<dbReference type="PANTHER" id="PTHR45339:SF1">
    <property type="entry name" value="HYBRID SIGNAL TRANSDUCTION HISTIDINE KINASE J"/>
    <property type="match status" value="1"/>
</dbReference>
<evidence type="ECO:0000256" key="8">
    <source>
        <dbReference type="ARBA" id="ARBA00022729"/>
    </source>
</evidence>
<dbReference type="GO" id="GO:0005886">
    <property type="term" value="C:plasma membrane"/>
    <property type="evidence" value="ECO:0007669"/>
    <property type="project" value="UniProtKB-SubCell"/>
</dbReference>
<dbReference type="PROSITE" id="PS50110">
    <property type="entry name" value="RESPONSE_REGULATORY"/>
    <property type="match status" value="2"/>
</dbReference>
<evidence type="ECO:0000313" key="28">
    <source>
        <dbReference type="EMBL" id="MBB4843765.1"/>
    </source>
</evidence>
<dbReference type="PROSITE" id="PS50109">
    <property type="entry name" value="HIS_KIN"/>
    <property type="match status" value="1"/>
</dbReference>
<dbReference type="PROSITE" id="PS50113">
    <property type="entry name" value="PAC"/>
    <property type="match status" value="1"/>
</dbReference>
<comment type="catalytic activity">
    <reaction evidence="1">
        <text>ATP + protein L-histidine = ADP + protein N-phospho-L-histidine.</text>
        <dbReference type="EC" id="2.7.13.3"/>
    </reaction>
</comment>
<dbReference type="SUPFAM" id="SSF55785">
    <property type="entry name" value="PYP-like sensor domain (PAS domain)"/>
    <property type="match status" value="2"/>
</dbReference>
<keyword evidence="14" id="KW-0843">Virulence</keyword>
<evidence type="ECO:0000259" key="26">
    <source>
        <dbReference type="PROSITE" id="PS50113"/>
    </source>
</evidence>
<dbReference type="EC" id="2.7.13.3" evidence="3"/>
<dbReference type="SMART" id="SM00448">
    <property type="entry name" value="REC"/>
    <property type="match status" value="2"/>
</dbReference>
<dbReference type="GO" id="GO:0000155">
    <property type="term" value="F:phosphorelay sensor kinase activity"/>
    <property type="evidence" value="ECO:0007669"/>
    <property type="project" value="InterPro"/>
</dbReference>
<dbReference type="Pfam" id="PF08447">
    <property type="entry name" value="PAS_3"/>
    <property type="match status" value="2"/>
</dbReference>
<accession>A0A840LAH7</accession>
<dbReference type="Gene3D" id="1.20.120.160">
    <property type="entry name" value="HPT domain"/>
    <property type="match status" value="1"/>
</dbReference>
<comment type="caution">
    <text evidence="28">The sequence shown here is derived from an EMBL/GenBank/DDBJ whole genome shotgun (WGS) entry which is preliminary data.</text>
</comment>
<dbReference type="InterPro" id="IPR035965">
    <property type="entry name" value="PAS-like_dom_sf"/>
</dbReference>
<evidence type="ECO:0000256" key="15">
    <source>
        <dbReference type="ARBA" id="ARBA00023136"/>
    </source>
</evidence>
<dbReference type="InterPro" id="IPR011006">
    <property type="entry name" value="CheY-like_superfamily"/>
</dbReference>
<dbReference type="Gene3D" id="1.10.287.130">
    <property type="match status" value="1"/>
</dbReference>
<evidence type="ECO:0000256" key="12">
    <source>
        <dbReference type="ARBA" id="ARBA00022989"/>
    </source>
</evidence>
<keyword evidence="6" id="KW-0808">Transferase</keyword>
<keyword evidence="5 21" id="KW-0597">Phosphoprotein</keyword>
<keyword evidence="12" id="KW-1133">Transmembrane helix</keyword>
<keyword evidence="29" id="KW-1185">Reference proteome</keyword>
<dbReference type="Gene3D" id="3.30.565.10">
    <property type="entry name" value="Histidine kinase-like ATPase, C-terminal domain"/>
    <property type="match status" value="1"/>
</dbReference>
<dbReference type="RefSeq" id="WP_184299337.1">
    <property type="nucleotide sequence ID" value="NZ_JACHLP010000004.1"/>
</dbReference>
<evidence type="ECO:0000256" key="21">
    <source>
        <dbReference type="PROSITE-ProRule" id="PRU00169"/>
    </source>
</evidence>
<evidence type="ECO:0000259" key="27">
    <source>
        <dbReference type="PROSITE" id="PS50894"/>
    </source>
</evidence>
<dbReference type="InterPro" id="IPR005467">
    <property type="entry name" value="His_kinase_dom"/>
</dbReference>
<dbReference type="InterPro" id="IPR001610">
    <property type="entry name" value="PAC"/>
</dbReference>
<feature type="domain" description="PAS" evidence="25">
    <location>
        <begin position="274"/>
        <end position="339"/>
    </location>
</feature>
<comment type="subcellular location">
    <subcellularLocation>
        <location evidence="2">Cell membrane</location>
        <topology evidence="2">Multi-pass membrane protein</topology>
    </subcellularLocation>
</comment>
<dbReference type="EMBL" id="JACHLP010000004">
    <property type="protein sequence ID" value="MBB4843765.1"/>
    <property type="molecule type" value="Genomic_DNA"/>
</dbReference>
<evidence type="ECO:0000256" key="20">
    <source>
        <dbReference type="PROSITE-ProRule" id="PRU00110"/>
    </source>
</evidence>
<dbReference type="PRINTS" id="PR00344">
    <property type="entry name" value="BCTRLSENSOR"/>
</dbReference>
<dbReference type="InterPro" id="IPR036641">
    <property type="entry name" value="HPT_dom_sf"/>
</dbReference>
<dbReference type="InterPro" id="IPR036097">
    <property type="entry name" value="HisK_dim/P_sf"/>
</dbReference>
<dbReference type="AlphaFoldDB" id="A0A840LAH7"/>
<dbReference type="Pfam" id="PF01627">
    <property type="entry name" value="Hpt"/>
    <property type="match status" value="1"/>
</dbReference>
<dbReference type="CDD" id="cd00130">
    <property type="entry name" value="PAS"/>
    <property type="match status" value="1"/>
</dbReference>
<name>A0A840LAH7_9BURK</name>
<dbReference type="SUPFAM" id="SSF52172">
    <property type="entry name" value="CheY-like"/>
    <property type="match status" value="2"/>
</dbReference>
<dbReference type="InterPro" id="IPR001789">
    <property type="entry name" value="Sig_transdc_resp-reg_receiver"/>
</dbReference>
<organism evidence="28 29">
    <name type="scientific">Roseateles oligotrophus</name>
    <dbReference type="NCBI Taxonomy" id="1769250"/>
    <lineage>
        <taxon>Bacteria</taxon>
        <taxon>Pseudomonadati</taxon>
        <taxon>Pseudomonadota</taxon>
        <taxon>Betaproteobacteria</taxon>
        <taxon>Burkholderiales</taxon>
        <taxon>Sphaerotilaceae</taxon>
        <taxon>Roseateles</taxon>
    </lineage>
</organism>
<proteinExistence type="predicted"/>
<dbReference type="InterPro" id="IPR003661">
    <property type="entry name" value="HisK_dim/P_dom"/>
</dbReference>
<dbReference type="Proteomes" id="UP000562027">
    <property type="component" value="Unassembled WGS sequence"/>
</dbReference>
<protein>
    <recommendedName>
        <fullName evidence="18">Sensory/regulatory protein RpfC</fullName>
        <ecNumber evidence="3">2.7.13.3</ecNumber>
    </recommendedName>
    <alternativeName>
        <fullName evidence="19">Virulence sensor protein BvgS</fullName>
    </alternativeName>
</protein>
<dbReference type="FunFam" id="1.10.287.130:FF:000002">
    <property type="entry name" value="Two-component osmosensing histidine kinase"/>
    <property type="match status" value="1"/>
</dbReference>
<dbReference type="CDD" id="cd00082">
    <property type="entry name" value="HisKA"/>
    <property type="match status" value="1"/>
</dbReference>
<evidence type="ECO:0000256" key="17">
    <source>
        <dbReference type="ARBA" id="ARBA00064003"/>
    </source>
</evidence>
<dbReference type="SUPFAM" id="SSF47226">
    <property type="entry name" value="Histidine-containing phosphotransfer domain, HPT domain"/>
    <property type="match status" value="1"/>
</dbReference>
<evidence type="ECO:0000313" key="29">
    <source>
        <dbReference type="Proteomes" id="UP000562027"/>
    </source>
</evidence>
<evidence type="ECO:0000259" key="25">
    <source>
        <dbReference type="PROSITE" id="PS50112"/>
    </source>
</evidence>
<dbReference type="Gene3D" id="3.30.450.20">
    <property type="entry name" value="PAS domain"/>
    <property type="match status" value="2"/>
</dbReference>
<dbReference type="NCBIfam" id="TIGR00229">
    <property type="entry name" value="sensory_box"/>
    <property type="match status" value="1"/>
</dbReference>
<dbReference type="InterPro" id="IPR000700">
    <property type="entry name" value="PAS-assoc_C"/>
</dbReference>
<dbReference type="InterPro" id="IPR008207">
    <property type="entry name" value="Sig_transdc_His_kin_Hpt_dom"/>
</dbReference>
<keyword evidence="9" id="KW-0547">Nucleotide-binding</keyword>
<reference evidence="28 29" key="1">
    <citation type="submission" date="2020-08" db="EMBL/GenBank/DDBJ databases">
        <title>Functional genomics of gut bacteria from endangered species of beetles.</title>
        <authorList>
            <person name="Carlos-Shanley C."/>
        </authorList>
    </citation>
    <scope>NUCLEOTIDE SEQUENCE [LARGE SCALE GENOMIC DNA]</scope>
    <source>
        <strain evidence="28 29">S00239</strain>
    </source>
</reference>
<dbReference type="SMART" id="SM00388">
    <property type="entry name" value="HisKA"/>
    <property type="match status" value="1"/>
</dbReference>
<feature type="domain" description="Response regulatory" evidence="24">
    <location>
        <begin position="661"/>
        <end position="802"/>
    </location>
</feature>
<feature type="domain" description="Histidine kinase" evidence="23">
    <location>
        <begin position="423"/>
        <end position="644"/>
    </location>
</feature>
<keyword evidence="15" id="KW-0472">Membrane</keyword>
<comment type="subunit">
    <text evidence="17">At low DSF concentrations, interacts with RpfF.</text>
</comment>
<feature type="domain" description="Response regulatory" evidence="24">
    <location>
        <begin position="826"/>
        <end position="942"/>
    </location>
</feature>
<comment type="function">
    <text evidence="16">Member of the two-component regulatory system BvgS/BvgA. Phosphorylates BvgA via a four-step phosphorelay in response to environmental signals.</text>
</comment>
<dbReference type="InterPro" id="IPR036890">
    <property type="entry name" value="HATPase_C_sf"/>
</dbReference>
<evidence type="ECO:0000256" key="10">
    <source>
        <dbReference type="ARBA" id="ARBA00022777"/>
    </source>
</evidence>
<dbReference type="PROSITE" id="PS50112">
    <property type="entry name" value="PAS"/>
    <property type="match status" value="1"/>
</dbReference>
<evidence type="ECO:0000256" key="3">
    <source>
        <dbReference type="ARBA" id="ARBA00012438"/>
    </source>
</evidence>
<dbReference type="SUPFAM" id="SSF55874">
    <property type="entry name" value="ATPase domain of HSP90 chaperone/DNA topoisomerase II/histidine kinase"/>
    <property type="match status" value="1"/>
</dbReference>
<feature type="domain" description="PAC" evidence="26">
    <location>
        <begin position="353"/>
        <end position="405"/>
    </location>
</feature>
<evidence type="ECO:0000256" key="13">
    <source>
        <dbReference type="ARBA" id="ARBA00023012"/>
    </source>
</evidence>
<dbReference type="Pfam" id="PF00512">
    <property type="entry name" value="HisKA"/>
    <property type="match status" value="1"/>
</dbReference>
<dbReference type="FunFam" id="3.30.565.10:FF:000010">
    <property type="entry name" value="Sensor histidine kinase RcsC"/>
    <property type="match status" value="1"/>
</dbReference>
<evidence type="ECO:0000256" key="5">
    <source>
        <dbReference type="ARBA" id="ARBA00022553"/>
    </source>
</evidence>
<evidence type="ECO:0000256" key="22">
    <source>
        <dbReference type="SAM" id="MobiDB-lite"/>
    </source>
</evidence>
<keyword evidence="4" id="KW-1003">Cell membrane</keyword>
<dbReference type="SMART" id="SM00086">
    <property type="entry name" value="PAC"/>
    <property type="match status" value="2"/>
</dbReference>
<dbReference type="SUPFAM" id="SSF47384">
    <property type="entry name" value="Homodimeric domain of signal transducing histidine kinase"/>
    <property type="match status" value="1"/>
</dbReference>
<dbReference type="Pfam" id="PF02518">
    <property type="entry name" value="HATPase_c"/>
    <property type="match status" value="1"/>
</dbReference>
<feature type="region of interest" description="Disordered" evidence="22">
    <location>
        <begin position="946"/>
        <end position="965"/>
    </location>
</feature>
<dbReference type="InterPro" id="IPR003594">
    <property type="entry name" value="HATPase_dom"/>
</dbReference>
<evidence type="ECO:0000256" key="11">
    <source>
        <dbReference type="ARBA" id="ARBA00022840"/>
    </source>
</evidence>
<keyword evidence="13" id="KW-0902">Two-component regulatory system</keyword>
<feature type="domain" description="HPt" evidence="27">
    <location>
        <begin position="985"/>
        <end position="1075"/>
    </location>
</feature>
<evidence type="ECO:0000256" key="6">
    <source>
        <dbReference type="ARBA" id="ARBA00022679"/>
    </source>
</evidence>
<feature type="modified residue" description="Phosphohistidine" evidence="20">
    <location>
        <position position="1024"/>
    </location>
</feature>
<evidence type="ECO:0000256" key="9">
    <source>
        <dbReference type="ARBA" id="ARBA00022741"/>
    </source>
</evidence>
<evidence type="ECO:0000259" key="24">
    <source>
        <dbReference type="PROSITE" id="PS50110"/>
    </source>
</evidence>
<dbReference type="Gene3D" id="3.40.50.2300">
    <property type="match status" value="2"/>
</dbReference>
<dbReference type="CDD" id="cd17546">
    <property type="entry name" value="REC_hyHK_CKI1_RcsC-like"/>
    <property type="match status" value="1"/>
</dbReference>
<dbReference type="InterPro" id="IPR013655">
    <property type="entry name" value="PAS_fold_3"/>
</dbReference>
<evidence type="ECO:0000256" key="19">
    <source>
        <dbReference type="ARBA" id="ARBA00070152"/>
    </source>
</evidence>
<sequence length="1085" mass="117875">MHKLLVRQCKRLLGCDEAQLPGLLAELQELAGQPGLPPQTAKALAGLGLFLQRVGEAYEQSDRDLELKTRSLELSSVELSASNSRLRAELSSRTHAIDSLRASAQGLLQSIDSEPPPLHEDSLESLSQLMSDLVRQRLESQRHLQAAEAQLLSITHAVPGVIYRCEVNVAAGSTRYTFVSDRLREIRGLEPAALLADGRISARQIVAEDRERCIQGVLNAAAQRGIWRDDYRIQLSDGSRRWLRAEIRPEPEAAADGSVVFTGIWQDVTLLKESGALLADITESIPVAVFQAHLSASGQRSIPFASRALQRICGVSGEEVMRDARQMMRRVHPEDAQALALGFMQSAQSLQPWSMDFRLLHRGKSELIWVHGEGQPKRANDGGILWNGYLADISEAKQVSEELRRAKEGAEAANRAKSDFLANMSHEIRTPLNGIIGMTELALDSALSAEQREYLDLVKSSSDSLLRVINDILDFSKIEAGKLEIEKIPFDLGSTVIDTLKALSVRAADKGLELICDMDPDLPLQVLGDPGRLRQILINLVGNAIKFTEQGEVLVHLQLNDAVEPRTNYVFTISDSGIGIPADKLDKVFDAFAQEDGSITRRYGGTGLGLTISSRLVEAMGGAIWVDSEPGRGSNFHFALDYEPDPAHAPSAPLQILAGLRVLVVDDHRLSRQLLGRQLHSLGADVAHEASGAAALLQLQQAQAQHRPFDLTLVDAHLPDTVALLGQLLTAAAEALPSSPRPPAEMPLILLVSAGLKSGAMSKRGEPEELALLSRLQSLSWTAQLSKPFLRGELAQLCSRLLQHSQPLPEPALQQPAAAPASAGLEVLLVEDHPVNQKFALMLLKRWGHRVTLAENGQQALDQLALRRFDLVLMDMMMPVMDGLVATRRFRAGEQGPRTPIVAMTANAMQSDRERCAAAGMDGFISKPIKLQEFQDLLAQHLQARQELSPTPAKPSPAAPAAQVEAKPVLQAKPFDYRQALAQVDQEVVDIIRAAFVQQWPLDLAALQASLASDDLSPALHLSHAAKSTLRIFGAEPAAQLAERIEARASLGQAQGLLELSQALSAQVDLLLQALLSPSSPASPP</sequence>